<reference evidence="8" key="1">
    <citation type="submission" date="2018-05" db="EMBL/GenBank/DDBJ databases">
        <authorList>
            <person name="Feng T."/>
        </authorList>
    </citation>
    <scope>NUCLEOTIDE SEQUENCE [LARGE SCALE GENOMIC DNA]</scope>
    <source>
        <strain evidence="8">S27</strain>
    </source>
</reference>
<evidence type="ECO:0000256" key="2">
    <source>
        <dbReference type="ARBA" id="ARBA00022801"/>
    </source>
</evidence>
<evidence type="ECO:0000256" key="1">
    <source>
        <dbReference type="ARBA" id="ARBA00022741"/>
    </source>
</evidence>
<evidence type="ECO:0000259" key="6">
    <source>
        <dbReference type="Pfam" id="PF00580"/>
    </source>
</evidence>
<evidence type="ECO:0000256" key="3">
    <source>
        <dbReference type="ARBA" id="ARBA00022806"/>
    </source>
</evidence>
<keyword evidence="1" id="KW-0547">Nucleotide-binding</keyword>
<accession>A0A370MYR8</accession>
<evidence type="ECO:0000313" key="7">
    <source>
        <dbReference type="EMBL" id="RDJ98523.1"/>
    </source>
</evidence>
<dbReference type="GO" id="GO:0016787">
    <property type="term" value="F:hydrolase activity"/>
    <property type="evidence" value="ECO:0007669"/>
    <property type="project" value="UniProtKB-KW"/>
</dbReference>
<dbReference type="Gene3D" id="3.40.50.300">
    <property type="entry name" value="P-loop containing nucleotide triphosphate hydrolases"/>
    <property type="match status" value="1"/>
</dbReference>
<dbReference type="InterPro" id="IPR000212">
    <property type="entry name" value="DNA_helicase_UvrD/REP"/>
</dbReference>
<gene>
    <name evidence="7" type="ORF">DLM46_32870</name>
</gene>
<dbReference type="GO" id="GO:0005524">
    <property type="term" value="F:ATP binding"/>
    <property type="evidence" value="ECO:0007669"/>
    <property type="project" value="UniProtKB-KW"/>
</dbReference>
<organism evidence="7 8">
    <name type="scientific">Paraburkholderia lacunae</name>
    <dbReference type="NCBI Taxonomy" id="2211104"/>
    <lineage>
        <taxon>Bacteria</taxon>
        <taxon>Pseudomonadati</taxon>
        <taxon>Pseudomonadota</taxon>
        <taxon>Betaproteobacteria</taxon>
        <taxon>Burkholderiales</taxon>
        <taxon>Burkholderiaceae</taxon>
        <taxon>Paraburkholderia</taxon>
    </lineage>
</organism>
<dbReference type="OrthoDB" id="7211215at2"/>
<dbReference type="InterPro" id="IPR014016">
    <property type="entry name" value="UvrD-like_ATP-bd"/>
</dbReference>
<name>A0A370MYR8_9BURK</name>
<dbReference type="Proteomes" id="UP000254875">
    <property type="component" value="Unassembled WGS sequence"/>
</dbReference>
<keyword evidence="3" id="KW-0347">Helicase</keyword>
<dbReference type="AlphaFoldDB" id="A0A370MYR8"/>
<protein>
    <recommendedName>
        <fullName evidence="5">DNA 3'-5' helicase II</fullName>
    </recommendedName>
</protein>
<dbReference type="GO" id="GO:0003677">
    <property type="term" value="F:DNA binding"/>
    <property type="evidence" value="ECO:0007669"/>
    <property type="project" value="InterPro"/>
</dbReference>
<keyword evidence="8" id="KW-1185">Reference proteome</keyword>
<dbReference type="GO" id="GO:0043138">
    <property type="term" value="F:3'-5' DNA helicase activity"/>
    <property type="evidence" value="ECO:0007669"/>
    <property type="project" value="TreeGrafter"/>
</dbReference>
<dbReference type="EMBL" id="QHKS01000033">
    <property type="protein sequence ID" value="RDJ98523.1"/>
    <property type="molecule type" value="Genomic_DNA"/>
</dbReference>
<sequence length="469" mass="50684">MLELTVQQMLRSRAGAIEAPAGTGKTEQIALVAGNGPGRWLILTHTVAGVDAIRRRLVKHKIHPDKAQVETLSAWAHRWARAFPRGSGLAADWSASSREWDVVMVAATALIDSCAVQSILSASYNGVLVDEYQDCTVAHHGLVRALSRHLPCYVFGDPLQAIFGFRPGMLANWHTDTLTAFPQAGVLNTPQRWIRAGNSALGAWLIGQRANFQTGIFDFRGAPSCLEWQPRAPKLAAQQLAGSCSIRPPDGEALAIIHSSVDEVRRADLAKAIGATTIEPIGGKTERSFYESLRTQSGIDRVKAVLDLVGTAYVGVESSSKRKRVESLLANPTRIKNPPTAAELALTGVAANGSLASVLDAIRCIENETGVTTVRPELVYCIKSALQLCAENPSLQLDDAAFQVANARREKGRNIRNRSVGSTLLVKGLEFDHVVITPDACENRHHWYVALTRGTKSVRVLAPSVSFSV</sequence>
<proteinExistence type="predicted"/>
<dbReference type="Pfam" id="PF00580">
    <property type="entry name" value="UvrD-helicase"/>
    <property type="match status" value="1"/>
</dbReference>
<evidence type="ECO:0000313" key="8">
    <source>
        <dbReference type="Proteomes" id="UP000254875"/>
    </source>
</evidence>
<comment type="caution">
    <text evidence="7">The sequence shown here is derived from an EMBL/GenBank/DDBJ whole genome shotgun (WGS) entry which is preliminary data.</text>
</comment>
<keyword evidence="2" id="KW-0378">Hydrolase</keyword>
<feature type="domain" description="UvrD-like helicase ATP-binding" evidence="6">
    <location>
        <begin position="102"/>
        <end position="172"/>
    </location>
</feature>
<dbReference type="InterPro" id="IPR027417">
    <property type="entry name" value="P-loop_NTPase"/>
</dbReference>
<dbReference type="SUPFAM" id="SSF52540">
    <property type="entry name" value="P-loop containing nucleoside triphosphate hydrolases"/>
    <property type="match status" value="1"/>
</dbReference>
<evidence type="ECO:0000256" key="5">
    <source>
        <dbReference type="ARBA" id="ARBA00034923"/>
    </source>
</evidence>
<dbReference type="PANTHER" id="PTHR11070">
    <property type="entry name" value="UVRD / RECB / PCRA DNA HELICASE FAMILY MEMBER"/>
    <property type="match status" value="1"/>
</dbReference>
<evidence type="ECO:0000256" key="4">
    <source>
        <dbReference type="ARBA" id="ARBA00022840"/>
    </source>
</evidence>
<keyword evidence="4" id="KW-0067">ATP-binding</keyword>
<dbReference type="RefSeq" id="WP_115107951.1">
    <property type="nucleotide sequence ID" value="NZ_QHKS01000033.1"/>
</dbReference>
<dbReference type="GO" id="GO:0000725">
    <property type="term" value="P:recombinational repair"/>
    <property type="evidence" value="ECO:0007669"/>
    <property type="project" value="TreeGrafter"/>
</dbReference>
<dbReference type="PANTHER" id="PTHR11070:SF2">
    <property type="entry name" value="ATP-DEPENDENT DNA HELICASE SRS2"/>
    <property type="match status" value="1"/>
</dbReference>